<feature type="domain" description="GFO/IDH/MocA-like oxidoreductase" evidence="2">
    <location>
        <begin position="128"/>
        <end position="246"/>
    </location>
</feature>
<sequence length="333" mass="38142">MKIIIVGTGVMGITHANAIKDSEILSLVGFVGRNFEKTKKIAESFSTNAYTDIEEMLSKEDVDILDICLPTYLHEYAVSMAIKYKKHIMCEKPFTLSCSLAERLSNKAKNAGIRMMVLQVVRFWPEYVSIKNMIDKKVIGEIQNIYMNRLSTYPKYSSWFRDPSKSGGGLYDLNIHDLDYLYYLFGEVKSVYATGQKSSKNSYDAVTANIVFVRGITATVECNMDIKGEYPFTTCVRVIGELGALEYNSTSRYDDNFDNVKYNELILYLEDKKPNKIGVTQYNPYQKQMEYFARCVLQDKDPEIINMNDVVYVLKMIKAIEKSLETNNVVFDI</sequence>
<evidence type="ECO:0000313" key="3">
    <source>
        <dbReference type="EMBL" id="MBP1924838.1"/>
    </source>
</evidence>
<dbReference type="PANTHER" id="PTHR43377:SF1">
    <property type="entry name" value="BILIVERDIN REDUCTASE A"/>
    <property type="match status" value="1"/>
</dbReference>
<evidence type="ECO:0000259" key="2">
    <source>
        <dbReference type="Pfam" id="PF22725"/>
    </source>
</evidence>
<dbReference type="SUPFAM" id="SSF55347">
    <property type="entry name" value="Glyceraldehyde-3-phosphate dehydrogenase-like, C-terminal domain"/>
    <property type="match status" value="1"/>
</dbReference>
<reference evidence="3 4" key="1">
    <citation type="submission" date="2021-03" db="EMBL/GenBank/DDBJ databases">
        <title>Genomic Encyclopedia of Type Strains, Phase IV (KMG-IV): sequencing the most valuable type-strain genomes for metagenomic binning, comparative biology and taxonomic classification.</title>
        <authorList>
            <person name="Goeker M."/>
        </authorList>
    </citation>
    <scope>NUCLEOTIDE SEQUENCE [LARGE SCALE GENOMIC DNA]</scope>
    <source>
        <strain evidence="3 4">DSM 24004</strain>
    </source>
</reference>
<dbReference type="Pfam" id="PF22725">
    <property type="entry name" value="GFO_IDH_MocA_C3"/>
    <property type="match status" value="1"/>
</dbReference>
<organism evidence="3 4">
    <name type="scientific">Sedimentibacter acidaminivorans</name>
    <dbReference type="NCBI Taxonomy" id="913099"/>
    <lineage>
        <taxon>Bacteria</taxon>
        <taxon>Bacillati</taxon>
        <taxon>Bacillota</taxon>
        <taxon>Tissierellia</taxon>
        <taxon>Sedimentibacter</taxon>
    </lineage>
</organism>
<dbReference type="Proteomes" id="UP001519342">
    <property type="component" value="Unassembled WGS sequence"/>
</dbReference>
<dbReference type="EMBL" id="JAGGKS010000002">
    <property type="protein sequence ID" value="MBP1924838.1"/>
    <property type="molecule type" value="Genomic_DNA"/>
</dbReference>
<dbReference type="Pfam" id="PF01408">
    <property type="entry name" value="GFO_IDH_MocA"/>
    <property type="match status" value="1"/>
</dbReference>
<dbReference type="Gene3D" id="3.30.360.10">
    <property type="entry name" value="Dihydrodipicolinate Reductase, domain 2"/>
    <property type="match status" value="1"/>
</dbReference>
<name>A0ABS4GAX6_9FIRM</name>
<dbReference type="PANTHER" id="PTHR43377">
    <property type="entry name" value="BILIVERDIN REDUCTASE A"/>
    <property type="match status" value="1"/>
</dbReference>
<dbReference type="InterPro" id="IPR000683">
    <property type="entry name" value="Gfo/Idh/MocA-like_OxRdtase_N"/>
</dbReference>
<dbReference type="SUPFAM" id="SSF51735">
    <property type="entry name" value="NAD(P)-binding Rossmann-fold domains"/>
    <property type="match status" value="1"/>
</dbReference>
<feature type="domain" description="Gfo/Idh/MocA-like oxidoreductase N-terminal" evidence="1">
    <location>
        <begin position="2"/>
        <end position="117"/>
    </location>
</feature>
<gene>
    <name evidence="3" type="ORF">J2Z76_000695</name>
</gene>
<evidence type="ECO:0000259" key="1">
    <source>
        <dbReference type="Pfam" id="PF01408"/>
    </source>
</evidence>
<accession>A0ABS4GAX6</accession>
<proteinExistence type="predicted"/>
<comment type="caution">
    <text evidence="3">The sequence shown here is derived from an EMBL/GenBank/DDBJ whole genome shotgun (WGS) entry which is preliminary data.</text>
</comment>
<dbReference type="RefSeq" id="WP_209510602.1">
    <property type="nucleotide sequence ID" value="NZ_JAGGKS010000002.1"/>
</dbReference>
<dbReference type="InterPro" id="IPR051450">
    <property type="entry name" value="Gfo/Idh/MocA_Oxidoreductases"/>
</dbReference>
<protein>
    <submittedName>
        <fullName evidence="3">Dehydrogenase</fullName>
    </submittedName>
</protein>
<evidence type="ECO:0000313" key="4">
    <source>
        <dbReference type="Proteomes" id="UP001519342"/>
    </source>
</evidence>
<dbReference type="Gene3D" id="3.40.50.720">
    <property type="entry name" value="NAD(P)-binding Rossmann-like Domain"/>
    <property type="match status" value="1"/>
</dbReference>
<dbReference type="InterPro" id="IPR055170">
    <property type="entry name" value="GFO_IDH_MocA-like_dom"/>
</dbReference>
<keyword evidence="4" id="KW-1185">Reference proteome</keyword>
<dbReference type="InterPro" id="IPR036291">
    <property type="entry name" value="NAD(P)-bd_dom_sf"/>
</dbReference>